<comment type="caution">
    <text evidence="1">The sequence shown here is derived from an EMBL/GenBank/DDBJ whole genome shotgun (WGS) entry which is preliminary data.</text>
</comment>
<reference evidence="1" key="1">
    <citation type="submission" date="2023-04" db="EMBL/GenBank/DDBJ databases">
        <title>Candida boidinii NBRC 1967.</title>
        <authorList>
            <person name="Ichikawa N."/>
            <person name="Sato H."/>
            <person name="Tonouchi N."/>
        </authorList>
    </citation>
    <scope>NUCLEOTIDE SEQUENCE</scope>
    <source>
        <strain evidence="1">NBRC 1967</strain>
    </source>
</reference>
<proteinExistence type="predicted"/>
<gene>
    <name evidence="1" type="ORF">Cboi01_000668400</name>
</gene>
<dbReference type="Proteomes" id="UP001165101">
    <property type="component" value="Unassembled WGS sequence"/>
</dbReference>
<name>A0ACB5UBL1_CANBO</name>
<evidence type="ECO:0000313" key="2">
    <source>
        <dbReference type="Proteomes" id="UP001165101"/>
    </source>
</evidence>
<organism evidence="1 2">
    <name type="scientific">Candida boidinii</name>
    <name type="common">Yeast</name>
    <dbReference type="NCBI Taxonomy" id="5477"/>
    <lineage>
        <taxon>Eukaryota</taxon>
        <taxon>Fungi</taxon>
        <taxon>Dikarya</taxon>
        <taxon>Ascomycota</taxon>
        <taxon>Saccharomycotina</taxon>
        <taxon>Pichiomycetes</taxon>
        <taxon>Pichiales</taxon>
        <taxon>Pichiaceae</taxon>
        <taxon>Ogataea</taxon>
        <taxon>Ogataea/Candida clade</taxon>
    </lineage>
</organism>
<dbReference type="EMBL" id="BSXV01008516">
    <property type="protein sequence ID" value="GMF06415.1"/>
    <property type="molecule type" value="Genomic_DNA"/>
</dbReference>
<protein>
    <submittedName>
        <fullName evidence="1">Unnamed protein product</fullName>
    </submittedName>
</protein>
<keyword evidence="2" id="KW-1185">Reference proteome</keyword>
<accession>A0ACB5UBL1</accession>
<evidence type="ECO:0000313" key="1">
    <source>
        <dbReference type="EMBL" id="GMF06415.1"/>
    </source>
</evidence>
<sequence>MSLVTTNSTSKQLINKNINNDLNSNSLLPFPVISLQNHKGSVLCAKFSNIDGNIIASGGLDHTIQLWNTPTIENINISSSSSPKENENSENTDTKLSDSIEGLKIGTITGHKSAVTSIDFSTDNSYIISASADRTIGFWDIETGRRIRKCQDHELCINQVVNLKSGNENLSISCSDDSNLNVWDIRY</sequence>